<keyword evidence="1" id="KW-0472">Membrane</keyword>
<evidence type="ECO:0000313" key="2">
    <source>
        <dbReference type="EMBL" id="GAA1975000.1"/>
    </source>
</evidence>
<dbReference type="Proteomes" id="UP001500326">
    <property type="component" value="Unassembled WGS sequence"/>
</dbReference>
<accession>A0ABN2RUI2</accession>
<keyword evidence="3" id="KW-1185">Reference proteome</keyword>
<dbReference type="RefSeq" id="WP_344058170.1">
    <property type="nucleotide sequence ID" value="NZ_BAAAOH010000001.1"/>
</dbReference>
<proteinExistence type="predicted"/>
<keyword evidence="1" id="KW-1133">Transmembrane helix</keyword>
<reference evidence="2 3" key="1">
    <citation type="journal article" date="2019" name="Int. J. Syst. Evol. Microbiol.">
        <title>The Global Catalogue of Microorganisms (GCM) 10K type strain sequencing project: providing services to taxonomists for standard genome sequencing and annotation.</title>
        <authorList>
            <consortium name="The Broad Institute Genomics Platform"/>
            <consortium name="The Broad Institute Genome Sequencing Center for Infectious Disease"/>
            <person name="Wu L."/>
            <person name="Ma J."/>
        </authorList>
    </citation>
    <scope>NUCLEOTIDE SEQUENCE [LARGE SCALE GENOMIC DNA]</scope>
    <source>
        <strain evidence="2 3">JCM 14902</strain>
    </source>
</reference>
<evidence type="ECO:0000256" key="1">
    <source>
        <dbReference type="SAM" id="Phobius"/>
    </source>
</evidence>
<keyword evidence="1" id="KW-0812">Transmembrane</keyword>
<protein>
    <submittedName>
        <fullName evidence="2">Uncharacterized protein</fullName>
    </submittedName>
</protein>
<sequence>MSGGEGFGPAGPVAAEGPPFSVAGPTTVSLDAARTGSGSFTVSNVTGRAVRARVLVLPGEGADASWFQVTGESERALPLAGTATVDVAIKVAEKAPAGSFSFAVGAALEEAPDQVVSGPTVVFQVPGATKRRFPWWIVIVAAVALLLLVGGGILIWNLTRPNPQPSPTDTGPAVLRSETFLFDTATRDVDLDLDGVTDIQLSDADLSPAVPAGRPTTVFGNMRGVAFIPAPTFEQCRDVFLQQFVEVPEADDGTFVCVFTSEGHAGVLEFGPTQPDQSREVKATVWE</sequence>
<organism evidence="2 3">
    <name type="scientific">Microbacterium pumilum</name>
    <dbReference type="NCBI Taxonomy" id="344165"/>
    <lineage>
        <taxon>Bacteria</taxon>
        <taxon>Bacillati</taxon>
        <taxon>Actinomycetota</taxon>
        <taxon>Actinomycetes</taxon>
        <taxon>Micrococcales</taxon>
        <taxon>Microbacteriaceae</taxon>
        <taxon>Microbacterium</taxon>
    </lineage>
</organism>
<feature type="transmembrane region" description="Helical" evidence="1">
    <location>
        <begin position="133"/>
        <end position="156"/>
    </location>
</feature>
<name>A0ABN2RUI2_9MICO</name>
<evidence type="ECO:0000313" key="3">
    <source>
        <dbReference type="Proteomes" id="UP001500326"/>
    </source>
</evidence>
<dbReference type="EMBL" id="BAAAOH010000001">
    <property type="protein sequence ID" value="GAA1975000.1"/>
    <property type="molecule type" value="Genomic_DNA"/>
</dbReference>
<gene>
    <name evidence="2" type="ORF">GCM10009777_04830</name>
</gene>
<comment type="caution">
    <text evidence="2">The sequence shown here is derived from an EMBL/GenBank/DDBJ whole genome shotgun (WGS) entry which is preliminary data.</text>
</comment>